<dbReference type="GO" id="GO:0005886">
    <property type="term" value="C:plasma membrane"/>
    <property type="evidence" value="ECO:0007669"/>
    <property type="project" value="TreeGrafter"/>
</dbReference>
<feature type="transmembrane region" description="Helical" evidence="1">
    <location>
        <begin position="192"/>
        <end position="216"/>
    </location>
</feature>
<feature type="transmembrane region" description="Helical" evidence="1">
    <location>
        <begin position="237"/>
        <end position="262"/>
    </location>
</feature>
<protein>
    <submittedName>
        <fullName evidence="2">G protein-coupled receptor 160</fullName>
    </submittedName>
</protein>
<dbReference type="InParanoid" id="A0A665X5P5"/>
<dbReference type="InterPro" id="IPR042353">
    <property type="entry name" value="GPR160"/>
</dbReference>
<dbReference type="GO" id="GO:0043235">
    <property type="term" value="C:receptor complex"/>
    <property type="evidence" value="ECO:0007669"/>
    <property type="project" value="TreeGrafter"/>
</dbReference>
<dbReference type="PANTHER" id="PTHR15573:SF0">
    <property type="entry name" value="G-PROTEIN COUPLED RECEPTOR 160-RELATED"/>
    <property type="match status" value="1"/>
</dbReference>
<reference evidence="2" key="1">
    <citation type="submission" date="2021-04" db="EMBL/GenBank/DDBJ databases">
        <authorList>
            <consortium name="Wellcome Sanger Institute Data Sharing"/>
        </authorList>
    </citation>
    <scope>NUCLEOTIDE SEQUENCE [LARGE SCALE GENOMIC DNA]</scope>
</reference>
<name>A0A665X5P5_ECHNA</name>
<keyword evidence="1" id="KW-1133">Transmembrane helix</keyword>
<proteinExistence type="predicted"/>
<dbReference type="PANTHER" id="PTHR15573">
    <property type="entry name" value="G-PROTEIN COUPLED RECEPTOR 160-RELATED"/>
    <property type="match status" value="1"/>
</dbReference>
<dbReference type="Ensembl" id="ENSENLT00000052595.1">
    <property type="protein sequence ID" value="ENSENLP00000051347.1"/>
    <property type="gene ID" value="ENSENLG00000021542.1"/>
</dbReference>
<feature type="transmembrane region" description="Helical" evidence="1">
    <location>
        <begin position="274"/>
        <end position="293"/>
    </location>
</feature>
<dbReference type="AlphaFoldDB" id="A0A665X5P5"/>
<evidence type="ECO:0000256" key="1">
    <source>
        <dbReference type="SAM" id="Phobius"/>
    </source>
</evidence>
<feature type="transmembrane region" description="Helical" evidence="1">
    <location>
        <begin position="148"/>
        <end position="172"/>
    </location>
</feature>
<dbReference type="FunCoup" id="A0A665X5P5">
    <property type="interactions" value="836"/>
</dbReference>
<reference evidence="2" key="3">
    <citation type="submission" date="2025-09" db="UniProtKB">
        <authorList>
            <consortium name="Ensembl"/>
        </authorList>
    </citation>
    <scope>IDENTIFICATION</scope>
</reference>
<feature type="transmembrane region" description="Helical" evidence="1">
    <location>
        <begin position="61"/>
        <end position="85"/>
    </location>
</feature>
<keyword evidence="1" id="KW-0812">Transmembrane</keyword>
<feature type="transmembrane region" description="Helical" evidence="1">
    <location>
        <begin position="105"/>
        <end position="127"/>
    </location>
</feature>
<organism evidence="2 3">
    <name type="scientific">Echeneis naucrates</name>
    <name type="common">Live sharksucker</name>
    <dbReference type="NCBI Taxonomy" id="173247"/>
    <lineage>
        <taxon>Eukaryota</taxon>
        <taxon>Metazoa</taxon>
        <taxon>Chordata</taxon>
        <taxon>Craniata</taxon>
        <taxon>Vertebrata</taxon>
        <taxon>Euteleostomi</taxon>
        <taxon>Actinopterygii</taxon>
        <taxon>Neopterygii</taxon>
        <taxon>Teleostei</taxon>
        <taxon>Neoteleostei</taxon>
        <taxon>Acanthomorphata</taxon>
        <taxon>Carangaria</taxon>
        <taxon>Carangiformes</taxon>
        <taxon>Echeneidae</taxon>
        <taxon>Echeneis</taxon>
    </lineage>
</organism>
<dbReference type="OMA" id="SYQCPFY"/>
<feature type="transmembrane region" description="Helical" evidence="1">
    <location>
        <begin position="30"/>
        <end position="49"/>
    </location>
</feature>
<evidence type="ECO:0000313" key="2">
    <source>
        <dbReference type="Ensembl" id="ENSENLP00000051347.1"/>
    </source>
</evidence>
<dbReference type="Proteomes" id="UP000472264">
    <property type="component" value="Chromosome 17"/>
</dbReference>
<sequence length="325" mass="36505">HTGNYSGDGSFWHLFRSTSCPLLYCYSMNIPIYSILLGLGWKCLFNWALMFLQRSHICRSFLGVFSASLAVVDTILILIFADIHIHGDARLFLLDLELTRYHTCLLVQILGQVYSTLQWPIVVVAGLEHFCAISLQPAHSWAKRLARPLVAILLWYLTALYVFLLSGFTPVLEDVSHHQIQQCWVFHTTEPLQVVTVLSLILGCAVLHAACSTRLFDPPPQKDRIPDQSATHSRKNVVCQVLHVFLNTWALVLIFLVVLLLLPVGIPSYLGLNVAWLCFLNSFLIAVVLCVACPASQIEQGLAAVPPDSFCEWRFNFNLAAEEKT</sequence>
<evidence type="ECO:0000313" key="3">
    <source>
        <dbReference type="Proteomes" id="UP000472264"/>
    </source>
</evidence>
<keyword evidence="1" id="KW-0472">Membrane</keyword>
<reference evidence="2" key="2">
    <citation type="submission" date="2025-08" db="UniProtKB">
        <authorList>
            <consortium name="Ensembl"/>
        </authorList>
    </citation>
    <scope>IDENTIFICATION</scope>
</reference>
<accession>A0A665X5P5</accession>
<keyword evidence="3" id="KW-1185">Reference proteome</keyword>